<feature type="compositionally biased region" description="Basic and acidic residues" evidence="1">
    <location>
        <begin position="22"/>
        <end position="41"/>
    </location>
</feature>
<reference evidence="2" key="1">
    <citation type="journal article" date="2014" name="Int. J. Syst. Evol. Microbiol.">
        <title>Complete genome sequence of Corynebacterium casei LMG S-19264T (=DSM 44701T), isolated from a smear-ripened cheese.</title>
        <authorList>
            <consortium name="US DOE Joint Genome Institute (JGI-PGF)"/>
            <person name="Walter F."/>
            <person name="Albersmeier A."/>
            <person name="Kalinowski J."/>
            <person name="Ruckert C."/>
        </authorList>
    </citation>
    <scope>NUCLEOTIDE SEQUENCE</scope>
    <source>
        <strain evidence="2">CGMCC 1.12813</strain>
    </source>
</reference>
<sequence length="114" mass="12529">MTITLNTDALAHAEKLIAQGKATHDDRDEWSGHSPKAEDENDFIDEHGYAEYAKWHLGIDRSASDETKGRYSFPFGDFGTIHRCAVIAVESRAAQNDHGSIVSAAKGLLEKIDS</sequence>
<accession>A0A916SE10</accession>
<reference evidence="2" key="2">
    <citation type="submission" date="2020-09" db="EMBL/GenBank/DDBJ databases">
        <authorList>
            <person name="Sun Q."/>
            <person name="Zhou Y."/>
        </authorList>
    </citation>
    <scope>NUCLEOTIDE SEQUENCE</scope>
    <source>
        <strain evidence="2">CGMCC 1.12813</strain>
    </source>
</reference>
<proteinExistence type="predicted"/>
<evidence type="ECO:0000313" key="3">
    <source>
        <dbReference type="Proteomes" id="UP000606922"/>
    </source>
</evidence>
<dbReference type="AlphaFoldDB" id="A0A916SE10"/>
<evidence type="ECO:0000313" key="2">
    <source>
        <dbReference type="EMBL" id="GGA95544.1"/>
    </source>
</evidence>
<keyword evidence="3" id="KW-1185">Reference proteome</keyword>
<dbReference type="EMBL" id="BMGB01000001">
    <property type="protein sequence ID" value="GGA95544.1"/>
    <property type="molecule type" value="Genomic_DNA"/>
</dbReference>
<comment type="caution">
    <text evidence="2">The sequence shown here is derived from an EMBL/GenBank/DDBJ whole genome shotgun (WGS) entry which is preliminary data.</text>
</comment>
<evidence type="ECO:0000256" key="1">
    <source>
        <dbReference type="SAM" id="MobiDB-lite"/>
    </source>
</evidence>
<dbReference type="Proteomes" id="UP000606922">
    <property type="component" value="Unassembled WGS sequence"/>
</dbReference>
<gene>
    <name evidence="2" type="ORF">GCM10010979_07470</name>
</gene>
<name>A0A916SE10_9MICO</name>
<feature type="region of interest" description="Disordered" evidence="1">
    <location>
        <begin position="21"/>
        <end position="41"/>
    </location>
</feature>
<dbReference type="RefSeq" id="WP_188509348.1">
    <property type="nucleotide sequence ID" value="NZ_BMGB01000001.1"/>
</dbReference>
<protein>
    <submittedName>
        <fullName evidence="2">Uncharacterized protein</fullName>
    </submittedName>
</protein>
<organism evidence="2 3">
    <name type="scientific">Conyzicola nivalis</name>
    <dbReference type="NCBI Taxonomy" id="1477021"/>
    <lineage>
        <taxon>Bacteria</taxon>
        <taxon>Bacillati</taxon>
        <taxon>Actinomycetota</taxon>
        <taxon>Actinomycetes</taxon>
        <taxon>Micrococcales</taxon>
        <taxon>Microbacteriaceae</taxon>
        <taxon>Conyzicola</taxon>
    </lineage>
</organism>